<keyword evidence="3" id="KW-1185">Reference proteome</keyword>
<reference evidence="2 3" key="1">
    <citation type="submission" date="2019-12" db="EMBL/GenBank/DDBJ databases">
        <title>Mucilaginibacter sp. HME9299 genome sequencing and assembly.</title>
        <authorList>
            <person name="Kang H."/>
            <person name="Kim H."/>
            <person name="Joh K."/>
        </authorList>
    </citation>
    <scope>NUCLEOTIDE SEQUENCE [LARGE SCALE GENOMIC DNA]</scope>
    <source>
        <strain evidence="2 3">HME9299</strain>
    </source>
</reference>
<gene>
    <name evidence="2" type="ORF">GO816_12085</name>
</gene>
<name>A0A6I4IAA5_9SPHI</name>
<feature type="signal peptide" evidence="1">
    <location>
        <begin position="1"/>
        <end position="18"/>
    </location>
</feature>
<dbReference type="RefSeq" id="WP_157542186.1">
    <property type="nucleotide sequence ID" value="NZ_WQLA01000004.1"/>
</dbReference>
<organism evidence="2 3">
    <name type="scientific">Mucilaginibacter aquatilis</name>
    <dbReference type="NCBI Taxonomy" id="1517760"/>
    <lineage>
        <taxon>Bacteria</taxon>
        <taxon>Pseudomonadati</taxon>
        <taxon>Bacteroidota</taxon>
        <taxon>Sphingobacteriia</taxon>
        <taxon>Sphingobacteriales</taxon>
        <taxon>Sphingobacteriaceae</taxon>
        <taxon>Mucilaginibacter</taxon>
    </lineage>
</organism>
<accession>A0A6I4IAA5</accession>
<dbReference type="EMBL" id="WQLA01000004">
    <property type="protein sequence ID" value="MVN91867.1"/>
    <property type="molecule type" value="Genomic_DNA"/>
</dbReference>
<feature type="chain" id="PRO_5026316605" evidence="1">
    <location>
        <begin position="19"/>
        <end position="183"/>
    </location>
</feature>
<dbReference type="AlphaFoldDB" id="A0A6I4IAA5"/>
<protein>
    <submittedName>
        <fullName evidence="2">Uncharacterized protein</fullName>
    </submittedName>
</protein>
<evidence type="ECO:0000256" key="1">
    <source>
        <dbReference type="SAM" id="SignalP"/>
    </source>
</evidence>
<proteinExistence type="predicted"/>
<keyword evidence="1" id="KW-0732">Signal</keyword>
<dbReference type="Proteomes" id="UP000434850">
    <property type="component" value="Unassembled WGS sequence"/>
</dbReference>
<evidence type="ECO:0000313" key="3">
    <source>
        <dbReference type="Proteomes" id="UP000434850"/>
    </source>
</evidence>
<dbReference type="OrthoDB" id="953639at2"/>
<evidence type="ECO:0000313" key="2">
    <source>
        <dbReference type="EMBL" id="MVN91867.1"/>
    </source>
</evidence>
<comment type="caution">
    <text evidence="2">The sequence shown here is derived from an EMBL/GenBank/DDBJ whole genome shotgun (WGS) entry which is preliminary data.</text>
</comment>
<sequence length="183" mass="20101">MKALFTLLSLSVCLTAAAQKNSKHDLMESIHDDGKIMHVEISGDVNGKAVNYNKKFDIKGLSTAEKDALTQRIADSLGIKSSHKPVKPIAPNGNGYYTQPPVPPAPPTPPNALHIRTRDIKSSINDDGDTMYLKFNGTYNDKPVKYERIFDVKGKTAQEKNDLIKSITDSLGISNQVKIHLSK</sequence>